<organism evidence="3 4">
    <name type="scientific">Acanthopleuribacter pedis</name>
    <dbReference type="NCBI Taxonomy" id="442870"/>
    <lineage>
        <taxon>Bacteria</taxon>
        <taxon>Pseudomonadati</taxon>
        <taxon>Acidobacteriota</taxon>
        <taxon>Holophagae</taxon>
        <taxon>Acanthopleuribacterales</taxon>
        <taxon>Acanthopleuribacteraceae</taxon>
        <taxon>Acanthopleuribacter</taxon>
    </lineage>
</organism>
<protein>
    <submittedName>
        <fullName evidence="3">AtpZ/AtpI family protein</fullName>
    </submittedName>
</protein>
<dbReference type="Proteomes" id="UP000664417">
    <property type="component" value="Unassembled WGS sequence"/>
</dbReference>
<accession>A0A8J7Q9B3</accession>
<feature type="transmembrane region" description="Helical" evidence="2">
    <location>
        <begin position="39"/>
        <end position="60"/>
    </location>
</feature>
<evidence type="ECO:0000313" key="4">
    <source>
        <dbReference type="Proteomes" id="UP000664417"/>
    </source>
</evidence>
<evidence type="ECO:0000256" key="2">
    <source>
        <dbReference type="SAM" id="Phobius"/>
    </source>
</evidence>
<gene>
    <name evidence="3" type="ORF">J3U88_16600</name>
</gene>
<dbReference type="Pfam" id="PF09527">
    <property type="entry name" value="ATPase_gene1"/>
    <property type="match status" value="1"/>
</dbReference>
<dbReference type="AlphaFoldDB" id="A0A8J7Q9B3"/>
<name>A0A8J7Q9B3_9BACT</name>
<comment type="caution">
    <text evidence="3">The sequence shown here is derived from an EMBL/GenBank/DDBJ whole genome shotgun (WGS) entry which is preliminary data.</text>
</comment>
<evidence type="ECO:0000313" key="3">
    <source>
        <dbReference type="EMBL" id="MBO1320097.1"/>
    </source>
</evidence>
<feature type="transmembrane region" description="Helical" evidence="2">
    <location>
        <begin position="12"/>
        <end position="33"/>
    </location>
</feature>
<keyword evidence="2" id="KW-1133">Transmembrane helix</keyword>
<keyword evidence="4" id="KW-1185">Reference proteome</keyword>
<sequence length="94" mass="10501">MSDDGREWLRLASVGTHLLAATLVGFAIGHQLLDPWFGTYPVFTAVFSLIGIAAGFLNLYREVQILDRAEAERHLQENTERTHTEKDSDSNDIA</sequence>
<evidence type="ECO:0000256" key="1">
    <source>
        <dbReference type="SAM" id="MobiDB-lite"/>
    </source>
</evidence>
<keyword evidence="2" id="KW-0472">Membrane</keyword>
<proteinExistence type="predicted"/>
<keyword evidence="2" id="KW-0812">Transmembrane</keyword>
<dbReference type="EMBL" id="JAFREP010000015">
    <property type="protein sequence ID" value="MBO1320097.1"/>
    <property type="molecule type" value="Genomic_DNA"/>
</dbReference>
<feature type="region of interest" description="Disordered" evidence="1">
    <location>
        <begin position="74"/>
        <end position="94"/>
    </location>
</feature>
<dbReference type="InterPro" id="IPR032820">
    <property type="entry name" value="ATPase_put"/>
</dbReference>
<reference evidence="3" key="1">
    <citation type="submission" date="2021-03" db="EMBL/GenBank/DDBJ databases">
        <authorList>
            <person name="Wang G."/>
        </authorList>
    </citation>
    <scope>NUCLEOTIDE SEQUENCE</scope>
    <source>
        <strain evidence="3">KCTC 12899</strain>
    </source>
</reference>